<feature type="transmembrane region" description="Helical" evidence="1">
    <location>
        <begin position="48"/>
        <end position="65"/>
    </location>
</feature>
<keyword evidence="1" id="KW-0812">Transmembrane</keyword>
<protein>
    <recommendedName>
        <fullName evidence="4">Transmembrane protein</fullName>
    </recommendedName>
</protein>
<evidence type="ECO:0000256" key="1">
    <source>
        <dbReference type="SAM" id="Phobius"/>
    </source>
</evidence>
<feature type="transmembrane region" description="Helical" evidence="1">
    <location>
        <begin position="209"/>
        <end position="231"/>
    </location>
</feature>
<name>A0A166AAN4_9AGAM</name>
<dbReference type="STRING" id="436010.A0A166AAN4"/>
<sequence length="336" mass="36163">MSIGLDVVSVVSLFVESTLYGLFIILFAVSMVVLLLRKRKSDPVNVPLVSVSIAMFVLATIHIGVDLRRLLDALFNSQDVPGGTIGWLSAVNSVEYLLKSTAYAMQTIIGDGFLLYRLARVWGNDKRVVLPLLIPYAGSVVCGAGTLVSFSQVTSADSIFMTELHSWVVSFFAITLFTNLVATFLIAFKIWTTHRRAGAISGASLLPTLVVVVESGVIYSATLVVLISLYLSGNFAQYIALDAVTQIIGVVFSLVIVRVGMGLTCDAAASTRSQAEKRSSQRAHGAYPLQNVQPVTVHITRQVHDDISDGMADHELEDGKHSLGYHSEGGSRGSVV</sequence>
<dbReference type="Proteomes" id="UP000076532">
    <property type="component" value="Unassembled WGS sequence"/>
</dbReference>
<keyword evidence="3" id="KW-1185">Reference proteome</keyword>
<keyword evidence="1" id="KW-0472">Membrane</keyword>
<keyword evidence="1" id="KW-1133">Transmembrane helix</keyword>
<organism evidence="2 3">
    <name type="scientific">Athelia psychrophila</name>
    <dbReference type="NCBI Taxonomy" id="1759441"/>
    <lineage>
        <taxon>Eukaryota</taxon>
        <taxon>Fungi</taxon>
        <taxon>Dikarya</taxon>
        <taxon>Basidiomycota</taxon>
        <taxon>Agaricomycotina</taxon>
        <taxon>Agaricomycetes</taxon>
        <taxon>Agaricomycetidae</taxon>
        <taxon>Atheliales</taxon>
        <taxon>Atheliaceae</taxon>
        <taxon>Athelia</taxon>
    </lineage>
</organism>
<feature type="transmembrane region" description="Helical" evidence="1">
    <location>
        <begin position="96"/>
        <end position="116"/>
    </location>
</feature>
<feature type="transmembrane region" description="Helical" evidence="1">
    <location>
        <begin position="18"/>
        <end position="36"/>
    </location>
</feature>
<feature type="transmembrane region" description="Helical" evidence="1">
    <location>
        <begin position="128"/>
        <end position="147"/>
    </location>
</feature>
<feature type="transmembrane region" description="Helical" evidence="1">
    <location>
        <begin position="243"/>
        <end position="269"/>
    </location>
</feature>
<dbReference type="EMBL" id="KV417663">
    <property type="protein sequence ID" value="KZP11414.1"/>
    <property type="molecule type" value="Genomic_DNA"/>
</dbReference>
<accession>A0A166AAN4</accession>
<dbReference type="AlphaFoldDB" id="A0A166AAN4"/>
<proteinExistence type="predicted"/>
<evidence type="ECO:0000313" key="2">
    <source>
        <dbReference type="EMBL" id="KZP11414.1"/>
    </source>
</evidence>
<gene>
    <name evidence="2" type="ORF">FIBSPDRAFT_937523</name>
</gene>
<reference evidence="2 3" key="1">
    <citation type="journal article" date="2016" name="Mol. Biol. Evol.">
        <title>Comparative Genomics of Early-Diverging Mushroom-Forming Fungi Provides Insights into the Origins of Lignocellulose Decay Capabilities.</title>
        <authorList>
            <person name="Nagy L.G."/>
            <person name="Riley R."/>
            <person name="Tritt A."/>
            <person name="Adam C."/>
            <person name="Daum C."/>
            <person name="Floudas D."/>
            <person name="Sun H."/>
            <person name="Yadav J.S."/>
            <person name="Pangilinan J."/>
            <person name="Larsson K.H."/>
            <person name="Matsuura K."/>
            <person name="Barry K."/>
            <person name="Labutti K."/>
            <person name="Kuo R."/>
            <person name="Ohm R.A."/>
            <person name="Bhattacharya S.S."/>
            <person name="Shirouzu T."/>
            <person name="Yoshinaga Y."/>
            <person name="Martin F.M."/>
            <person name="Grigoriev I.V."/>
            <person name="Hibbett D.S."/>
        </authorList>
    </citation>
    <scope>NUCLEOTIDE SEQUENCE [LARGE SCALE GENOMIC DNA]</scope>
    <source>
        <strain evidence="2 3">CBS 109695</strain>
    </source>
</reference>
<evidence type="ECO:0008006" key="4">
    <source>
        <dbReference type="Google" id="ProtNLM"/>
    </source>
</evidence>
<feature type="transmembrane region" description="Helical" evidence="1">
    <location>
        <begin position="167"/>
        <end position="188"/>
    </location>
</feature>
<evidence type="ECO:0000313" key="3">
    <source>
        <dbReference type="Proteomes" id="UP000076532"/>
    </source>
</evidence>
<dbReference type="OrthoDB" id="3354175at2759"/>